<dbReference type="InterPro" id="IPR001544">
    <property type="entry name" value="Aminotrans_IV"/>
</dbReference>
<keyword evidence="2" id="KW-1185">Reference proteome</keyword>
<evidence type="ECO:0000313" key="1">
    <source>
        <dbReference type="EMBL" id="KAJ9141619.1"/>
    </source>
</evidence>
<protein>
    <submittedName>
        <fullName evidence="1">Aminodeoxychorismate lyase</fullName>
    </submittedName>
</protein>
<dbReference type="InterPro" id="IPR036038">
    <property type="entry name" value="Aminotransferase-like"/>
</dbReference>
<dbReference type="SUPFAM" id="SSF56752">
    <property type="entry name" value="D-aminoacid aminotransferase-like PLP-dependent enzymes"/>
    <property type="match status" value="1"/>
</dbReference>
<dbReference type="InterPro" id="IPR043132">
    <property type="entry name" value="BCAT-like_C"/>
</dbReference>
<proteinExistence type="predicted"/>
<gene>
    <name evidence="1" type="ORF">NKR19_g7388</name>
</gene>
<keyword evidence="1" id="KW-0456">Lyase</keyword>
<dbReference type="Gene3D" id="3.20.10.10">
    <property type="entry name" value="D-amino Acid Aminotransferase, subunit A, domain 2"/>
    <property type="match status" value="1"/>
</dbReference>
<name>A0AA38RKH6_9PEZI</name>
<dbReference type="EMBL" id="JANBVN010000128">
    <property type="protein sequence ID" value="KAJ9141619.1"/>
    <property type="molecule type" value="Genomic_DNA"/>
</dbReference>
<sequence length="282" mass="31229">MSQSFHLFTSLRYDPSLTHIPDRNLSHVAGWNSSTSSPFYMLDLHRDRVLRAARHWNWHRAVEALEGDAGLRRLADFLAASLLPPRGEEETQPLRVKVTVSEDGVLGCETSTATQTPLENLFPVRLPEPGTVAGGGDGGGSGLPSKEVVYEVVLDPARTERSEYTHFKTSQRMWYDEARQRAGIKLGDLKEVLIVGEDGEVMEGSTTTPYFWRNGRWVTPPVPSRYSSADGSGGNDGTTRRWALQRGIAVEEAVRADSAQDGEEVWLSNGVRGFMFGRIRLG</sequence>
<evidence type="ECO:0000313" key="2">
    <source>
        <dbReference type="Proteomes" id="UP001174691"/>
    </source>
</evidence>
<accession>A0AA38RKH6</accession>
<reference evidence="1" key="1">
    <citation type="submission" date="2022-07" db="EMBL/GenBank/DDBJ databases">
        <title>Fungi with potential for degradation of polypropylene.</title>
        <authorList>
            <person name="Gostincar C."/>
        </authorList>
    </citation>
    <scope>NUCLEOTIDE SEQUENCE</scope>
    <source>
        <strain evidence="1">EXF-13287</strain>
    </source>
</reference>
<comment type="caution">
    <text evidence="1">The sequence shown here is derived from an EMBL/GenBank/DDBJ whole genome shotgun (WGS) entry which is preliminary data.</text>
</comment>
<dbReference type="GO" id="GO:0016829">
    <property type="term" value="F:lyase activity"/>
    <property type="evidence" value="ECO:0007669"/>
    <property type="project" value="UniProtKB-KW"/>
</dbReference>
<organism evidence="1 2">
    <name type="scientific">Coniochaeta hoffmannii</name>
    <dbReference type="NCBI Taxonomy" id="91930"/>
    <lineage>
        <taxon>Eukaryota</taxon>
        <taxon>Fungi</taxon>
        <taxon>Dikarya</taxon>
        <taxon>Ascomycota</taxon>
        <taxon>Pezizomycotina</taxon>
        <taxon>Sordariomycetes</taxon>
        <taxon>Sordariomycetidae</taxon>
        <taxon>Coniochaetales</taxon>
        <taxon>Coniochaetaceae</taxon>
        <taxon>Coniochaeta</taxon>
    </lineage>
</organism>
<dbReference type="Proteomes" id="UP001174691">
    <property type="component" value="Unassembled WGS sequence"/>
</dbReference>
<dbReference type="Pfam" id="PF01063">
    <property type="entry name" value="Aminotran_4"/>
    <property type="match status" value="1"/>
</dbReference>
<dbReference type="AlphaFoldDB" id="A0AA38RKH6"/>